<dbReference type="RefSeq" id="WP_035252536.1">
    <property type="nucleotide sequence ID" value="NZ_AQQY01000010.1"/>
</dbReference>
<dbReference type="EMBL" id="AQQY01000010">
    <property type="protein sequence ID" value="KCV81230.1"/>
    <property type="molecule type" value="Genomic_DNA"/>
</dbReference>
<reference evidence="2 3" key="1">
    <citation type="submission" date="2013-04" db="EMBL/GenBank/DDBJ databases">
        <title>Shimia sp. 22II-S11-Z10 Genome Sequencing.</title>
        <authorList>
            <person name="Lai Q."/>
            <person name="Li G."/>
            <person name="Shao Z."/>
        </authorList>
    </citation>
    <scope>NUCLEOTIDE SEQUENCE [LARGE SCALE GENOMIC DNA]</scope>
    <source>
        <strain evidence="3">22II-S11-Z10</strain>
    </source>
</reference>
<keyword evidence="1" id="KW-0812">Transmembrane</keyword>
<protein>
    <submittedName>
        <fullName evidence="2">Uncharacterized protein</fullName>
    </submittedName>
</protein>
<dbReference type="OrthoDB" id="7865114at2"/>
<dbReference type="eggNOG" id="ENOG50343SY">
    <property type="taxonomic scope" value="Bacteria"/>
</dbReference>
<keyword evidence="1" id="KW-0472">Membrane</keyword>
<evidence type="ECO:0000313" key="3">
    <source>
        <dbReference type="Proteomes" id="UP000024836"/>
    </source>
</evidence>
<organism evidence="2 3">
    <name type="scientific">Actibacterium atlanticum</name>
    <dbReference type="NCBI Taxonomy" id="1461693"/>
    <lineage>
        <taxon>Bacteria</taxon>
        <taxon>Pseudomonadati</taxon>
        <taxon>Pseudomonadota</taxon>
        <taxon>Alphaproteobacteria</taxon>
        <taxon>Rhodobacterales</taxon>
        <taxon>Roseobacteraceae</taxon>
        <taxon>Actibacterium</taxon>
    </lineage>
</organism>
<feature type="transmembrane region" description="Helical" evidence="1">
    <location>
        <begin position="12"/>
        <end position="34"/>
    </location>
</feature>
<sequence length="108" mass="11889">MAVFNITRWPVFWVFCLAGGSVAVFAFVTVNLFSHAMANLTFIKEFGLMAIQHGALLQVAELMAWGALSLGCWLTFKACEQVLVNRYFGWAKQCTPAEPDTNAAPKKG</sequence>
<gene>
    <name evidence="2" type="ORF">ATO10_13654</name>
</gene>
<comment type="caution">
    <text evidence="2">The sequence shown here is derived from an EMBL/GenBank/DDBJ whole genome shotgun (WGS) entry which is preliminary data.</text>
</comment>
<dbReference type="STRING" id="1461693.ATO10_13654"/>
<dbReference type="Proteomes" id="UP000024836">
    <property type="component" value="Unassembled WGS sequence"/>
</dbReference>
<name>A0A058ZJ60_9RHOB</name>
<evidence type="ECO:0000313" key="2">
    <source>
        <dbReference type="EMBL" id="KCV81230.1"/>
    </source>
</evidence>
<feature type="transmembrane region" description="Helical" evidence="1">
    <location>
        <begin position="55"/>
        <end position="76"/>
    </location>
</feature>
<keyword evidence="1" id="KW-1133">Transmembrane helix</keyword>
<keyword evidence="3" id="KW-1185">Reference proteome</keyword>
<proteinExistence type="predicted"/>
<accession>A0A058ZJ60</accession>
<evidence type="ECO:0000256" key="1">
    <source>
        <dbReference type="SAM" id="Phobius"/>
    </source>
</evidence>
<dbReference type="AlphaFoldDB" id="A0A058ZJ60"/>